<organism evidence="1 2">
    <name type="scientific">Parasphingopyxis marina</name>
    <dbReference type="NCBI Taxonomy" id="2761622"/>
    <lineage>
        <taxon>Bacteria</taxon>
        <taxon>Pseudomonadati</taxon>
        <taxon>Pseudomonadota</taxon>
        <taxon>Alphaproteobacteria</taxon>
        <taxon>Sphingomonadales</taxon>
        <taxon>Sphingomonadaceae</taxon>
        <taxon>Parasphingopyxis</taxon>
    </lineage>
</organism>
<evidence type="ECO:0000313" key="1">
    <source>
        <dbReference type="EMBL" id="MBC2777792.1"/>
    </source>
</evidence>
<comment type="caution">
    <text evidence="1">The sequence shown here is derived from an EMBL/GenBank/DDBJ whole genome shotgun (WGS) entry which is preliminary data.</text>
</comment>
<protein>
    <recommendedName>
        <fullName evidence="3">Alpha/beta hydrolase</fullName>
    </recommendedName>
</protein>
<dbReference type="RefSeq" id="WP_185801106.1">
    <property type="nucleotide sequence ID" value="NZ_JACJVJ010000002.1"/>
</dbReference>
<dbReference type="InterPro" id="IPR029058">
    <property type="entry name" value="AB_hydrolase_fold"/>
</dbReference>
<dbReference type="SUPFAM" id="SSF53474">
    <property type="entry name" value="alpha/beta-Hydrolases"/>
    <property type="match status" value="1"/>
</dbReference>
<keyword evidence="2" id="KW-1185">Reference proteome</keyword>
<evidence type="ECO:0008006" key="3">
    <source>
        <dbReference type="Google" id="ProtNLM"/>
    </source>
</evidence>
<dbReference type="Proteomes" id="UP000564378">
    <property type="component" value="Unassembled WGS sequence"/>
</dbReference>
<evidence type="ECO:0000313" key="2">
    <source>
        <dbReference type="Proteomes" id="UP000564378"/>
    </source>
</evidence>
<gene>
    <name evidence="1" type="ORF">H6P80_09180</name>
</gene>
<dbReference type="EMBL" id="JACJVJ010000002">
    <property type="protein sequence ID" value="MBC2777792.1"/>
    <property type="molecule type" value="Genomic_DNA"/>
</dbReference>
<name>A0A842HXX4_9SPHN</name>
<reference evidence="1 2" key="1">
    <citation type="submission" date="2020-08" db="EMBL/GenBank/DDBJ databases">
        <title>Draft genome sequence of Parasphingopyxis sp. GrpM-11.</title>
        <authorList>
            <person name="Oh J."/>
            <person name="Roh D.-H."/>
        </authorList>
    </citation>
    <scope>NUCLEOTIDE SEQUENCE [LARGE SCALE GENOMIC DNA]</scope>
    <source>
        <strain evidence="1 2">GrpM-11</strain>
    </source>
</reference>
<dbReference type="AlphaFoldDB" id="A0A842HXX4"/>
<proteinExistence type="predicted"/>
<sequence>MNSKPLGVQQREQAKRFRELAAAKDWPGYIAALSPDHDEPVKRIARSVLRTALMRSKEGIADDILVGLTPDAILALELPLAEVRGYAEALMHAHDMERLEALLADAAEVAPDDPVIAGLQLRLLGRLNRIGAIRRIMRLRPRAFENPEALLAASDYVGMKSDDHERLVSYLEDLPAESGTAIKLQGIRWLYRAGEEDRAVLLARRYRGNAETSDFDGILDMLTNVPACQPRLEASGLTPNVMVGHSEGDRGALIFFNGFGIPGRGRSEGSVLDRYISDLGLTTITVKDPSHLLCLKGIPDFAESIEEAAAGLREIVTDLGLEKIYTMGGSAGGYSAVVYGLHLRAEAALLFGSPTDCGPGNANVDFRAQVVARKLQRNFDTATLDMLSWLDAFDDSLPITHYYSADNGIDSWHAARIADRPGVHSIALKGQASHQVMVEAAKGRTLGQVLREGLSLTERGRSETVRR</sequence>
<dbReference type="Gene3D" id="3.40.50.1820">
    <property type="entry name" value="alpha/beta hydrolase"/>
    <property type="match status" value="1"/>
</dbReference>
<accession>A0A842HXX4</accession>